<protein>
    <submittedName>
        <fullName evidence="2">Transmembrane protein, putative</fullName>
    </submittedName>
</protein>
<reference evidence="3" key="1">
    <citation type="submission" date="2015-09" db="EMBL/GenBank/DDBJ databases">
        <authorList>
            <consortium name="Pathogen Informatics"/>
        </authorList>
    </citation>
    <scope>NUCLEOTIDE SEQUENCE [LARGE SCALE GENOMIC DNA]</scope>
    <source>
        <strain evidence="3">Lake Konstanz</strain>
    </source>
</reference>
<evidence type="ECO:0000313" key="2">
    <source>
        <dbReference type="EMBL" id="CUF33888.1"/>
    </source>
</evidence>
<dbReference type="EMBL" id="CYKH01000303">
    <property type="protein sequence ID" value="CUF33888.1"/>
    <property type="molecule type" value="Genomic_DNA"/>
</dbReference>
<keyword evidence="1 2" id="KW-0812">Transmembrane</keyword>
<dbReference type="OMA" id="TIMRMGS"/>
<name>A0A0S4IRC9_BODSA</name>
<gene>
    <name evidence="2" type="ORF">BSAL_61530</name>
</gene>
<dbReference type="VEuPathDB" id="TriTrypDB:BSAL_61530"/>
<keyword evidence="3" id="KW-1185">Reference proteome</keyword>
<sequence length="406" mass="45755">MLRRCRPWAKAPVMGKNFIDRWMTTIDNVGGHYKPKEMTSKDIYNPLKTNQAWDPVASAAKFKEMTGPLKRKTGMKLDNYVDLDEAEKWMEVHHAAKRLGISESELPTLTRAIVEERWVKVYKEQSFANQQETILAAEVMLEYLDSVMFVKKNRSFYKDQVDNARSAIDNELQSRRENWKQTWYLVIGVMMFGGCALVVIAAFLNGTIDRADMIGFGNSAQNYMNSATTKATNLEPPPDYGTRYLMTPSSLELDTRNGDIEKRLVNPSLASVMAQDEEYRSQEDALTIQLINLENERRAREVREKDLMESTIVVHRKEDYDADGKYIGAAAVKSVTKDGENPFSTVTLGSFMSMAQHQFGGSRGQRFVANTSKLAAEQEIVDNKLRMVNPITEAVAAGSDAAGKTA</sequence>
<keyword evidence="1" id="KW-0472">Membrane</keyword>
<evidence type="ECO:0000256" key="1">
    <source>
        <dbReference type="SAM" id="Phobius"/>
    </source>
</evidence>
<dbReference type="Proteomes" id="UP000051952">
    <property type="component" value="Unassembled WGS sequence"/>
</dbReference>
<dbReference type="OrthoDB" id="271033at2759"/>
<dbReference type="AlphaFoldDB" id="A0A0S4IRC9"/>
<keyword evidence="1" id="KW-1133">Transmembrane helix</keyword>
<organism evidence="2 3">
    <name type="scientific">Bodo saltans</name>
    <name type="common">Flagellated protozoan</name>
    <dbReference type="NCBI Taxonomy" id="75058"/>
    <lineage>
        <taxon>Eukaryota</taxon>
        <taxon>Discoba</taxon>
        <taxon>Euglenozoa</taxon>
        <taxon>Kinetoplastea</taxon>
        <taxon>Metakinetoplastina</taxon>
        <taxon>Eubodonida</taxon>
        <taxon>Bodonidae</taxon>
        <taxon>Bodo</taxon>
    </lineage>
</organism>
<accession>A0A0S4IRC9</accession>
<evidence type="ECO:0000313" key="3">
    <source>
        <dbReference type="Proteomes" id="UP000051952"/>
    </source>
</evidence>
<proteinExistence type="predicted"/>
<feature type="transmembrane region" description="Helical" evidence="1">
    <location>
        <begin position="183"/>
        <end position="204"/>
    </location>
</feature>